<feature type="compositionally biased region" description="Low complexity" evidence="1">
    <location>
        <begin position="24"/>
        <end position="44"/>
    </location>
</feature>
<comment type="caution">
    <text evidence="2">The sequence shown here is derived from an EMBL/GenBank/DDBJ whole genome shotgun (WGS) entry which is preliminary data.</text>
</comment>
<sequence length="91" mass="10550">MWQLELGIPCCWHHWQAGHGKGFQGALRRQQGQLRRGGHKQQQQPALPTPSVEPPFMRPGGRLPHCFPRRCCRRCCCFGRTRLSRDVKECD</sequence>
<dbReference type="AlphaFoldDB" id="A0A2P6VGN4"/>
<accession>A0A2P6VGN4</accession>
<keyword evidence="3" id="KW-1185">Reference proteome</keyword>
<reference evidence="2 3" key="1">
    <citation type="journal article" date="2018" name="Plant J.">
        <title>Genome sequences of Chlorella sorokiniana UTEX 1602 and Micractinium conductrix SAG 241.80: implications to maltose excretion by a green alga.</title>
        <authorList>
            <person name="Arriola M.B."/>
            <person name="Velmurugan N."/>
            <person name="Zhang Y."/>
            <person name="Plunkett M.H."/>
            <person name="Hondzo H."/>
            <person name="Barney B.M."/>
        </authorList>
    </citation>
    <scope>NUCLEOTIDE SEQUENCE [LARGE SCALE GENOMIC DNA]</scope>
    <source>
        <strain evidence="2 3">SAG 241.80</strain>
    </source>
</reference>
<evidence type="ECO:0000313" key="3">
    <source>
        <dbReference type="Proteomes" id="UP000239649"/>
    </source>
</evidence>
<gene>
    <name evidence="2" type="ORF">C2E20_3520</name>
</gene>
<dbReference type="Proteomes" id="UP000239649">
    <property type="component" value="Unassembled WGS sequence"/>
</dbReference>
<feature type="region of interest" description="Disordered" evidence="1">
    <location>
        <begin position="23"/>
        <end position="56"/>
    </location>
</feature>
<feature type="compositionally biased region" description="Pro residues" evidence="1">
    <location>
        <begin position="47"/>
        <end position="56"/>
    </location>
</feature>
<proteinExistence type="predicted"/>
<evidence type="ECO:0000256" key="1">
    <source>
        <dbReference type="SAM" id="MobiDB-lite"/>
    </source>
</evidence>
<organism evidence="2 3">
    <name type="scientific">Micractinium conductrix</name>
    <dbReference type="NCBI Taxonomy" id="554055"/>
    <lineage>
        <taxon>Eukaryota</taxon>
        <taxon>Viridiplantae</taxon>
        <taxon>Chlorophyta</taxon>
        <taxon>core chlorophytes</taxon>
        <taxon>Trebouxiophyceae</taxon>
        <taxon>Chlorellales</taxon>
        <taxon>Chlorellaceae</taxon>
        <taxon>Chlorella clade</taxon>
        <taxon>Micractinium</taxon>
    </lineage>
</organism>
<name>A0A2P6VGN4_9CHLO</name>
<protein>
    <submittedName>
        <fullName evidence="2">Type-2 angiotensin II receptor</fullName>
    </submittedName>
</protein>
<dbReference type="EMBL" id="LHPF02000007">
    <property type="protein sequence ID" value="PSC73228.1"/>
    <property type="molecule type" value="Genomic_DNA"/>
</dbReference>
<evidence type="ECO:0000313" key="2">
    <source>
        <dbReference type="EMBL" id="PSC73228.1"/>
    </source>
</evidence>
<keyword evidence="2" id="KW-0675">Receptor</keyword>